<gene>
    <name evidence="1" type="ORF">FOZ63_021487</name>
</gene>
<keyword evidence="2" id="KW-1185">Reference proteome</keyword>
<dbReference type="AlphaFoldDB" id="A0A7J6RPG5"/>
<protein>
    <submittedName>
        <fullName evidence="1">Uncharacterized protein</fullName>
    </submittedName>
</protein>
<feature type="non-terminal residue" evidence="1">
    <location>
        <position position="124"/>
    </location>
</feature>
<feature type="non-terminal residue" evidence="1">
    <location>
        <position position="1"/>
    </location>
</feature>
<evidence type="ECO:0000313" key="2">
    <source>
        <dbReference type="Proteomes" id="UP000553632"/>
    </source>
</evidence>
<evidence type="ECO:0000313" key="1">
    <source>
        <dbReference type="EMBL" id="KAF4722584.1"/>
    </source>
</evidence>
<sequence>FISFTLCPLRSHLPTIQCPQSSRPMLRSTSIVTRSMRLLDSSCRICCSRDRKILCNSWLTGSTTEATRGGLLSWDRLGTTSVASAILWSLERRPRAMVTKLCISKATRSAAESRIPHLLKPTGR</sequence>
<comment type="caution">
    <text evidence="1">The sequence shown here is derived from an EMBL/GenBank/DDBJ whole genome shotgun (WGS) entry which is preliminary data.</text>
</comment>
<accession>A0A7J6RPG5</accession>
<organism evidence="1 2">
    <name type="scientific">Perkinsus olseni</name>
    <name type="common">Perkinsus atlanticus</name>
    <dbReference type="NCBI Taxonomy" id="32597"/>
    <lineage>
        <taxon>Eukaryota</taxon>
        <taxon>Sar</taxon>
        <taxon>Alveolata</taxon>
        <taxon>Perkinsozoa</taxon>
        <taxon>Perkinsea</taxon>
        <taxon>Perkinsida</taxon>
        <taxon>Perkinsidae</taxon>
        <taxon>Perkinsus</taxon>
    </lineage>
</organism>
<name>A0A7J6RPG5_PEROL</name>
<proteinExistence type="predicted"/>
<reference evidence="1 2" key="1">
    <citation type="submission" date="2020-04" db="EMBL/GenBank/DDBJ databases">
        <title>Perkinsus olseni comparative genomics.</title>
        <authorList>
            <person name="Bogema D.R."/>
        </authorList>
    </citation>
    <scope>NUCLEOTIDE SEQUENCE [LARGE SCALE GENOMIC DNA]</scope>
    <source>
        <strain evidence="1 2">ATCC PRA-207</strain>
    </source>
</reference>
<dbReference type="EMBL" id="JABANO010024014">
    <property type="protein sequence ID" value="KAF4722584.1"/>
    <property type="molecule type" value="Genomic_DNA"/>
</dbReference>
<dbReference type="Proteomes" id="UP000553632">
    <property type="component" value="Unassembled WGS sequence"/>
</dbReference>